<gene>
    <name evidence="2" type="ORF">FJR48_11790</name>
</gene>
<evidence type="ECO:0000313" key="3">
    <source>
        <dbReference type="Proteomes" id="UP000326944"/>
    </source>
</evidence>
<reference evidence="2 3" key="1">
    <citation type="submission" date="2019-09" db="EMBL/GenBank/DDBJ databases">
        <title>Sulfurimonas gotlandica sp. nov., a chemoautotrophic and psychrotolerant epsilonproteobacterium isolated from a pelagic redoxcline, and an emended description of the genus Sulfurimonas.</title>
        <authorList>
            <person name="Wang S."/>
            <person name="Jiang L."/>
            <person name="Shao S."/>
        </authorList>
    </citation>
    <scope>NUCLEOTIDE SEQUENCE [LARGE SCALE GENOMIC DNA]</scope>
    <source>
        <strain evidence="2 3">GYSZ_1</strain>
    </source>
</reference>
<feature type="coiled-coil region" evidence="1">
    <location>
        <begin position="287"/>
        <end position="334"/>
    </location>
</feature>
<proteinExistence type="predicted"/>
<dbReference type="AlphaFoldDB" id="A0A5P8P4B1"/>
<accession>A0A5P8P4B1</accession>
<keyword evidence="1" id="KW-0175">Coiled coil</keyword>
<dbReference type="InterPro" id="IPR029058">
    <property type="entry name" value="AB_hydrolase_fold"/>
</dbReference>
<keyword evidence="3" id="KW-1185">Reference proteome</keyword>
<organism evidence="2 3">
    <name type="scientific">Sulfurimonas lithotrophica</name>
    <dbReference type="NCBI Taxonomy" id="2590022"/>
    <lineage>
        <taxon>Bacteria</taxon>
        <taxon>Pseudomonadati</taxon>
        <taxon>Campylobacterota</taxon>
        <taxon>Epsilonproteobacteria</taxon>
        <taxon>Campylobacterales</taxon>
        <taxon>Sulfurimonadaceae</taxon>
        <taxon>Sulfurimonas</taxon>
    </lineage>
</organism>
<evidence type="ECO:0000313" key="2">
    <source>
        <dbReference type="EMBL" id="QFR50370.1"/>
    </source>
</evidence>
<dbReference type="KEGG" id="sulg:FJR48_11790"/>
<dbReference type="Gene3D" id="3.40.50.1820">
    <property type="entry name" value="alpha/beta hydrolase"/>
    <property type="match status" value="1"/>
</dbReference>
<sequence>MVDETNNAKQPNDVINILVLIAGTTDPINSTTAKSKHANSYEDETSQDLAKQTHESYTNVPVNYWDKDFKKQMEEFDNEYVNLVLFPFHGWTGDNSKENREIAGEYLINRLCGANGEEAYYQESYQNKPIYFHLLGHSHGGNVINEMTKQIDTLGDKWPELWKIKSLTYLSTPFFKTLHQVTVNEKFFHEDAEVLSLYNKFDLTQRMLADFSLETLSDELGKLDTKDLSKTINDFKTYIETFPIDNLTGGFSKFKTLISPAWGAYDYNQMSYEDGLELYNFTTEKLLLELKKVLMEIINIIDQLSEQKTYEVTHKNLKKQVDKKEHTIIEASEASNLKSFINTIDKDIDEIIKKLRDVVNNNTDQSDFSKLKYLDILFVDNQLIPHLVKFLNINPTTLQELGNTVWNMLYKILQHNIAYYDNTYAKPDIQFENSFLKGKIKNIDVTDDDIYSSKKESENYDKFIKYIEDIEERYEQSASQYNLLDLLFTLIANDKKAQELLSTLPDIISKIDMAEYIARGEVDVRLKLLRNLLTNLNSVFNIRNFGELEDSTHKLTSLQEENNNDKNPYNDTLKRGSLKYFLIESHSTSRRKLHPEVKNFLQRLGAKR</sequence>
<dbReference type="Proteomes" id="UP000326944">
    <property type="component" value="Chromosome"/>
</dbReference>
<dbReference type="RefSeq" id="WP_152308318.1">
    <property type="nucleotide sequence ID" value="NZ_CP043617.1"/>
</dbReference>
<name>A0A5P8P4B1_9BACT</name>
<dbReference type="OrthoDB" id="231913at2"/>
<evidence type="ECO:0000256" key="1">
    <source>
        <dbReference type="SAM" id="Coils"/>
    </source>
</evidence>
<evidence type="ECO:0008006" key="4">
    <source>
        <dbReference type="Google" id="ProtNLM"/>
    </source>
</evidence>
<protein>
    <recommendedName>
        <fullName evidence="4">DUF676 domain-containing protein</fullName>
    </recommendedName>
</protein>
<dbReference type="EMBL" id="CP043617">
    <property type="protein sequence ID" value="QFR50370.1"/>
    <property type="molecule type" value="Genomic_DNA"/>
</dbReference>